<evidence type="ECO:0000313" key="2">
    <source>
        <dbReference type="Proteomes" id="UP000196655"/>
    </source>
</evidence>
<dbReference type="Pfam" id="PF16867">
    <property type="entry name" value="DMSP_lyase"/>
    <property type="match status" value="1"/>
</dbReference>
<keyword evidence="2" id="KW-1185">Reference proteome</keyword>
<dbReference type="AlphaFoldDB" id="A0A211ZMI9"/>
<protein>
    <submittedName>
        <fullName evidence="1">Uncharacterized protein</fullName>
    </submittedName>
</protein>
<evidence type="ECO:0000313" key="1">
    <source>
        <dbReference type="EMBL" id="OWJ66384.1"/>
    </source>
</evidence>
<dbReference type="GO" id="GO:0047869">
    <property type="term" value="F:dimethylpropiothetin dethiomethylase activity"/>
    <property type="evidence" value="ECO:0007669"/>
    <property type="project" value="InterPro"/>
</dbReference>
<dbReference type="RefSeq" id="WP_218823500.1">
    <property type="nucleotide sequence ID" value="NZ_NHON01000024.1"/>
</dbReference>
<dbReference type="SUPFAM" id="SSF51182">
    <property type="entry name" value="RmlC-like cupins"/>
    <property type="match status" value="1"/>
</dbReference>
<dbReference type="Gene3D" id="2.60.120.10">
    <property type="entry name" value="Jelly Rolls"/>
    <property type="match status" value="1"/>
</dbReference>
<dbReference type="Proteomes" id="UP000196655">
    <property type="component" value="Unassembled WGS sequence"/>
</dbReference>
<dbReference type="InterPro" id="IPR011051">
    <property type="entry name" value="RmlC_Cupin_sf"/>
</dbReference>
<dbReference type="EMBL" id="NHON01000024">
    <property type="protein sequence ID" value="OWJ66384.1"/>
    <property type="molecule type" value="Genomic_DNA"/>
</dbReference>
<gene>
    <name evidence="1" type="ORF">BWR60_14470</name>
</gene>
<sequence length="213" mass="22621">MSAAGPDELVGLARALLDGPGRPELLPFLDDWPAPDAARRAVDPRPLPVLRWLDRLAAHAAGETRPLVDGIVAAAAGLAWGQTYAATDFGERFLDRYGWSELVGLRGPIAGDRLACGVLLLGPDLEYPAHSHAAEEIYLPLAGTALWLRGGEGWRPRRPGELIHHPSGIGHAMRTGAQPLLALYLWRGGDLAQKSTILGAAGGREEGGPHDHA</sequence>
<accession>A0A211ZMI9</accession>
<dbReference type="CDD" id="cd20282">
    <property type="entry name" value="cupin_DddQ"/>
    <property type="match status" value="1"/>
</dbReference>
<reference evidence="2" key="1">
    <citation type="submission" date="2017-05" db="EMBL/GenBank/DDBJ databases">
        <authorList>
            <person name="Macchi M."/>
            <person name="Festa S."/>
            <person name="Coppotelli B.M."/>
            <person name="Morelli I.S."/>
        </authorList>
    </citation>
    <scope>NUCLEOTIDE SEQUENCE [LARGE SCALE GENOMIC DNA]</scope>
    <source>
        <strain evidence="2">I</strain>
    </source>
</reference>
<name>A0A211ZMI9_9PROT</name>
<comment type="caution">
    <text evidence="1">The sequence shown here is derived from an EMBL/GenBank/DDBJ whole genome shotgun (WGS) entry which is preliminary data.</text>
</comment>
<dbReference type="InterPro" id="IPR031723">
    <property type="entry name" value="DMSP_lyase"/>
</dbReference>
<proteinExistence type="predicted"/>
<dbReference type="InterPro" id="IPR014710">
    <property type="entry name" value="RmlC-like_jellyroll"/>
</dbReference>
<organism evidence="1 2">
    <name type="scientific">Inquilinus limosus</name>
    <dbReference type="NCBI Taxonomy" id="171674"/>
    <lineage>
        <taxon>Bacteria</taxon>
        <taxon>Pseudomonadati</taxon>
        <taxon>Pseudomonadota</taxon>
        <taxon>Alphaproteobacteria</taxon>
        <taxon>Rhodospirillales</taxon>
        <taxon>Rhodospirillaceae</taxon>
        <taxon>Inquilinus</taxon>
    </lineage>
</organism>